<feature type="region of interest" description="Disordered" evidence="12">
    <location>
        <begin position="1"/>
        <end position="30"/>
    </location>
</feature>
<dbReference type="PROSITE" id="PS51194">
    <property type="entry name" value="HELICASE_CTER"/>
    <property type="match status" value="1"/>
</dbReference>
<keyword evidence="5" id="KW-0067">ATP-binding</keyword>
<evidence type="ECO:0000256" key="7">
    <source>
        <dbReference type="ARBA" id="ARBA00023235"/>
    </source>
</evidence>
<dbReference type="PROSITE" id="PS51192">
    <property type="entry name" value="HELICASE_ATP_BIND_1"/>
    <property type="match status" value="1"/>
</dbReference>
<dbReference type="InterPro" id="IPR027417">
    <property type="entry name" value="P-loop_NTPase"/>
</dbReference>
<dbReference type="OrthoDB" id="5959447at2759"/>
<sequence>MFRSRNAASQTRLLQTAPHSVSQSERDSRNREAIPASWKFNMAAVEEALKAVCEKFRFKELNAYQKVAIEKFMQGRDIFVNLPTGYGKSLIFQALPTMFDMVMAGQGSIVVVVCPLLNLSKDQVAYLNSLGISAINISHVEKEGDRRDVEAGKYSLVYGTPESWLDNDRWRSMLTNKVYSEKLCAIAVDEAHVIRQWGTSSTNDHAVFRECYARLHEFRSLAPKEQIVALTATATNKTRDTIFDILLMKEPYVIFDSPNKPNLTYSIHYMEKEVDIVYYLGWLADDLRTNKEECARTIVYCQTIKQCGVIYATIRGLLGKDMFTPNDEAMLEMLHSCTPVANKNTIMESFSTEAGKIRVLVATIAFGMGVNCKAVSRVVHFGPAKNIESYAQETGRAGRDGSPAQAILLYNGLLLAHVEGNMTMYATSSECRRKGLMKHFEAEFTHISHLHLCCDICAMVCKCSLPSCGKSTEIPSYKTNANTARKTRQVSHEQKASVCQELNIYHKELVRNLLKTTSMCQINIFTDISFVLGFSELQIQQVLNNIESLFTVQDIYEYIEIWDLRHANKILQVLADTFNDTDENNLDKADIDDLMDDLWVEECMSLLDDDELLAKVTDVFLQDISMLQNMSLLKENLSNLEISDTSFAAVPDVVQNVLGNMDMN</sequence>
<dbReference type="PANTHER" id="PTHR13710">
    <property type="entry name" value="DNA HELICASE RECQ FAMILY MEMBER"/>
    <property type="match status" value="1"/>
</dbReference>
<keyword evidence="2" id="KW-0547">Nucleotide-binding</keyword>
<proteinExistence type="inferred from homology"/>
<evidence type="ECO:0000256" key="10">
    <source>
        <dbReference type="ARBA" id="ARBA00034808"/>
    </source>
</evidence>
<comment type="similarity">
    <text evidence="1">Belongs to the helicase family. RecQ subfamily.</text>
</comment>
<dbReference type="GO" id="GO:0016787">
    <property type="term" value="F:hydrolase activity"/>
    <property type="evidence" value="ECO:0007669"/>
    <property type="project" value="UniProtKB-KW"/>
</dbReference>
<dbReference type="EMBL" id="LSMT01000158">
    <property type="protein sequence ID" value="PFX25155.1"/>
    <property type="molecule type" value="Genomic_DNA"/>
</dbReference>
<evidence type="ECO:0000256" key="12">
    <source>
        <dbReference type="SAM" id="MobiDB-lite"/>
    </source>
</evidence>
<dbReference type="GO" id="GO:0043138">
    <property type="term" value="F:3'-5' DNA helicase activity"/>
    <property type="evidence" value="ECO:0007669"/>
    <property type="project" value="UniProtKB-EC"/>
</dbReference>
<dbReference type="SMART" id="SM00487">
    <property type="entry name" value="DEXDc"/>
    <property type="match status" value="1"/>
</dbReference>
<evidence type="ECO:0000313" key="16">
    <source>
        <dbReference type="Proteomes" id="UP000225706"/>
    </source>
</evidence>
<dbReference type="GO" id="GO:0005524">
    <property type="term" value="F:ATP binding"/>
    <property type="evidence" value="ECO:0007669"/>
    <property type="project" value="UniProtKB-KW"/>
</dbReference>
<dbReference type="GO" id="GO:0005694">
    <property type="term" value="C:chromosome"/>
    <property type="evidence" value="ECO:0007669"/>
    <property type="project" value="TreeGrafter"/>
</dbReference>
<dbReference type="GO" id="GO:0005634">
    <property type="term" value="C:nucleus"/>
    <property type="evidence" value="ECO:0007669"/>
    <property type="project" value="TreeGrafter"/>
</dbReference>
<evidence type="ECO:0000256" key="5">
    <source>
        <dbReference type="ARBA" id="ARBA00022840"/>
    </source>
</evidence>
<dbReference type="InterPro" id="IPR011545">
    <property type="entry name" value="DEAD/DEAH_box_helicase_dom"/>
</dbReference>
<dbReference type="InterPro" id="IPR014001">
    <property type="entry name" value="Helicase_ATP-bd"/>
</dbReference>
<protein>
    <recommendedName>
        <fullName evidence="10">DNA 3'-5' helicase</fullName>
        <ecNumber evidence="10">5.6.2.4</ecNumber>
    </recommendedName>
    <alternativeName>
        <fullName evidence="11">DNA 3'-5' helicase BLM</fullName>
    </alternativeName>
</protein>
<dbReference type="SMART" id="SM00490">
    <property type="entry name" value="HELICc"/>
    <property type="match status" value="1"/>
</dbReference>
<keyword evidence="8" id="KW-0539">Nucleus</keyword>
<feature type="compositionally biased region" description="Polar residues" evidence="12">
    <location>
        <begin position="1"/>
        <end position="23"/>
    </location>
</feature>
<evidence type="ECO:0000256" key="2">
    <source>
        <dbReference type="ARBA" id="ARBA00022741"/>
    </source>
</evidence>
<keyword evidence="6" id="KW-0238">DNA-binding</keyword>
<keyword evidence="4" id="KW-0347">Helicase</keyword>
<dbReference type="GO" id="GO:0005737">
    <property type="term" value="C:cytoplasm"/>
    <property type="evidence" value="ECO:0007669"/>
    <property type="project" value="TreeGrafter"/>
</dbReference>
<evidence type="ECO:0000256" key="1">
    <source>
        <dbReference type="ARBA" id="ARBA00005446"/>
    </source>
</evidence>
<dbReference type="Proteomes" id="UP000225706">
    <property type="component" value="Unassembled WGS sequence"/>
</dbReference>
<dbReference type="STRING" id="50429.A0A2B4S9L6"/>
<accession>A0A2B4S9L6</accession>
<evidence type="ECO:0000256" key="8">
    <source>
        <dbReference type="ARBA" id="ARBA00023242"/>
    </source>
</evidence>
<dbReference type="GO" id="GO:0009378">
    <property type="term" value="F:four-way junction helicase activity"/>
    <property type="evidence" value="ECO:0007669"/>
    <property type="project" value="TreeGrafter"/>
</dbReference>
<keyword evidence="7" id="KW-0413">Isomerase</keyword>
<feature type="domain" description="Helicase ATP-binding" evidence="13">
    <location>
        <begin position="69"/>
        <end position="252"/>
    </location>
</feature>
<name>A0A2B4S9L6_STYPI</name>
<evidence type="ECO:0000313" key="15">
    <source>
        <dbReference type="EMBL" id="PFX25155.1"/>
    </source>
</evidence>
<organism evidence="15 16">
    <name type="scientific">Stylophora pistillata</name>
    <name type="common">Smooth cauliflower coral</name>
    <dbReference type="NCBI Taxonomy" id="50429"/>
    <lineage>
        <taxon>Eukaryota</taxon>
        <taxon>Metazoa</taxon>
        <taxon>Cnidaria</taxon>
        <taxon>Anthozoa</taxon>
        <taxon>Hexacorallia</taxon>
        <taxon>Scleractinia</taxon>
        <taxon>Astrocoeniina</taxon>
        <taxon>Pocilloporidae</taxon>
        <taxon>Stylophora</taxon>
    </lineage>
</organism>
<feature type="domain" description="Helicase C-terminal" evidence="14">
    <location>
        <begin position="286"/>
        <end position="448"/>
    </location>
</feature>
<reference evidence="16" key="1">
    <citation type="journal article" date="2017" name="bioRxiv">
        <title>Comparative analysis of the genomes of Stylophora pistillata and Acropora digitifera provides evidence for extensive differences between species of corals.</title>
        <authorList>
            <person name="Voolstra C.R."/>
            <person name="Li Y."/>
            <person name="Liew Y.J."/>
            <person name="Baumgarten S."/>
            <person name="Zoccola D."/>
            <person name="Flot J.-F."/>
            <person name="Tambutte S."/>
            <person name="Allemand D."/>
            <person name="Aranda M."/>
        </authorList>
    </citation>
    <scope>NUCLEOTIDE SEQUENCE [LARGE SCALE GENOMIC DNA]</scope>
</reference>
<dbReference type="GO" id="GO:0003677">
    <property type="term" value="F:DNA binding"/>
    <property type="evidence" value="ECO:0007669"/>
    <property type="project" value="UniProtKB-KW"/>
</dbReference>
<dbReference type="Pfam" id="PF00271">
    <property type="entry name" value="Helicase_C"/>
    <property type="match status" value="1"/>
</dbReference>
<dbReference type="InterPro" id="IPR001650">
    <property type="entry name" value="Helicase_C-like"/>
</dbReference>
<evidence type="ECO:0000256" key="11">
    <source>
        <dbReference type="ARBA" id="ARBA00044542"/>
    </source>
</evidence>
<evidence type="ECO:0000256" key="4">
    <source>
        <dbReference type="ARBA" id="ARBA00022806"/>
    </source>
</evidence>
<evidence type="ECO:0000259" key="14">
    <source>
        <dbReference type="PROSITE" id="PS51194"/>
    </source>
</evidence>
<dbReference type="PANTHER" id="PTHR13710:SF153">
    <property type="entry name" value="RECQ-LIKE DNA HELICASE BLM"/>
    <property type="match status" value="1"/>
</dbReference>
<comment type="caution">
    <text evidence="15">The sequence shown here is derived from an EMBL/GenBank/DDBJ whole genome shotgun (WGS) entry which is preliminary data.</text>
</comment>
<dbReference type="Pfam" id="PF00270">
    <property type="entry name" value="DEAD"/>
    <property type="match status" value="1"/>
</dbReference>
<gene>
    <name evidence="15" type="primary">MED34</name>
    <name evidence="15" type="ORF">AWC38_SpisGene10225</name>
</gene>
<dbReference type="CDD" id="cd17920">
    <property type="entry name" value="DEXHc_RecQ"/>
    <property type="match status" value="1"/>
</dbReference>
<dbReference type="AlphaFoldDB" id="A0A2B4S9L6"/>
<keyword evidence="3" id="KW-0378">Hydrolase</keyword>
<dbReference type="SUPFAM" id="SSF52540">
    <property type="entry name" value="P-loop containing nucleoside triphosphate hydrolases"/>
    <property type="match status" value="1"/>
</dbReference>
<evidence type="ECO:0000259" key="13">
    <source>
        <dbReference type="PROSITE" id="PS51192"/>
    </source>
</evidence>
<evidence type="ECO:0000256" key="6">
    <source>
        <dbReference type="ARBA" id="ARBA00023125"/>
    </source>
</evidence>
<dbReference type="InterPro" id="IPR004589">
    <property type="entry name" value="DNA_helicase_ATP-dep_RecQ"/>
</dbReference>
<evidence type="ECO:0000256" key="3">
    <source>
        <dbReference type="ARBA" id="ARBA00022801"/>
    </source>
</evidence>
<dbReference type="GO" id="GO:0000724">
    <property type="term" value="P:double-strand break repair via homologous recombination"/>
    <property type="evidence" value="ECO:0007669"/>
    <property type="project" value="TreeGrafter"/>
</dbReference>
<dbReference type="Gene3D" id="3.40.50.300">
    <property type="entry name" value="P-loop containing nucleotide triphosphate hydrolases"/>
    <property type="match status" value="2"/>
</dbReference>
<keyword evidence="16" id="KW-1185">Reference proteome</keyword>
<dbReference type="NCBIfam" id="TIGR00614">
    <property type="entry name" value="recQ_fam"/>
    <property type="match status" value="1"/>
</dbReference>
<comment type="catalytic activity">
    <reaction evidence="9">
        <text>Couples ATP hydrolysis with the unwinding of duplex DNA by translocating in the 3'-5' direction.</text>
        <dbReference type="EC" id="5.6.2.4"/>
    </reaction>
</comment>
<dbReference type="EC" id="5.6.2.4" evidence="10"/>
<evidence type="ECO:0000256" key="9">
    <source>
        <dbReference type="ARBA" id="ARBA00034617"/>
    </source>
</evidence>